<evidence type="ECO:0000313" key="2">
    <source>
        <dbReference type="EMBL" id="QDS89092.1"/>
    </source>
</evidence>
<dbReference type="RefSeq" id="WP_145346660.1">
    <property type="nucleotide sequence ID" value="NZ_CP036261.1"/>
</dbReference>
<sequence length="147" mass="15560">MLNSNHSTSSFVVLTLLACLNCVSTGCTGQATGPPTYRVQGTVEFEGAPIPRGRVIFSPDSSQGNKGSQGVSEIKDGRFDTSTSRGRNALGGPQIVKVLGFDGKTFTDDAGIEAEDGRLLFPAWETTIDIKEEIQDLNLVVPTSPAK</sequence>
<dbReference type="KEGG" id="ruv:EC9_32890"/>
<dbReference type="EMBL" id="CP036261">
    <property type="protein sequence ID" value="QDS89092.1"/>
    <property type="molecule type" value="Genomic_DNA"/>
</dbReference>
<proteinExistence type="predicted"/>
<organism evidence="2 3">
    <name type="scientific">Rosistilla ulvae</name>
    <dbReference type="NCBI Taxonomy" id="1930277"/>
    <lineage>
        <taxon>Bacteria</taxon>
        <taxon>Pseudomonadati</taxon>
        <taxon>Planctomycetota</taxon>
        <taxon>Planctomycetia</taxon>
        <taxon>Pirellulales</taxon>
        <taxon>Pirellulaceae</taxon>
        <taxon>Rosistilla</taxon>
    </lineage>
</organism>
<feature type="compositionally biased region" description="Polar residues" evidence="1">
    <location>
        <begin position="59"/>
        <end position="71"/>
    </location>
</feature>
<accession>A0A517M2J6</accession>
<keyword evidence="3" id="KW-1185">Reference proteome</keyword>
<feature type="region of interest" description="Disordered" evidence="1">
    <location>
        <begin position="54"/>
        <end position="88"/>
    </location>
</feature>
<gene>
    <name evidence="2" type="ORF">EC9_32890</name>
</gene>
<evidence type="ECO:0000313" key="3">
    <source>
        <dbReference type="Proteomes" id="UP000319557"/>
    </source>
</evidence>
<evidence type="ECO:0000256" key="1">
    <source>
        <dbReference type="SAM" id="MobiDB-lite"/>
    </source>
</evidence>
<protein>
    <recommendedName>
        <fullName evidence="4">Carboxypeptidase regulatory-like domain-containing protein</fullName>
    </recommendedName>
</protein>
<name>A0A517M2J6_9BACT</name>
<dbReference type="AlphaFoldDB" id="A0A517M2J6"/>
<reference evidence="2 3" key="1">
    <citation type="submission" date="2019-02" db="EMBL/GenBank/DDBJ databases">
        <title>Deep-cultivation of Planctomycetes and their phenomic and genomic characterization uncovers novel biology.</title>
        <authorList>
            <person name="Wiegand S."/>
            <person name="Jogler M."/>
            <person name="Boedeker C."/>
            <person name="Pinto D."/>
            <person name="Vollmers J."/>
            <person name="Rivas-Marin E."/>
            <person name="Kohn T."/>
            <person name="Peeters S.H."/>
            <person name="Heuer A."/>
            <person name="Rast P."/>
            <person name="Oberbeckmann S."/>
            <person name="Bunk B."/>
            <person name="Jeske O."/>
            <person name="Meyerdierks A."/>
            <person name="Storesund J.E."/>
            <person name="Kallscheuer N."/>
            <person name="Luecker S."/>
            <person name="Lage O.M."/>
            <person name="Pohl T."/>
            <person name="Merkel B.J."/>
            <person name="Hornburger P."/>
            <person name="Mueller R.-W."/>
            <person name="Bruemmer F."/>
            <person name="Labrenz M."/>
            <person name="Spormann A.M."/>
            <person name="Op den Camp H."/>
            <person name="Overmann J."/>
            <person name="Amann R."/>
            <person name="Jetten M.S.M."/>
            <person name="Mascher T."/>
            <person name="Medema M.H."/>
            <person name="Devos D.P."/>
            <person name="Kaster A.-K."/>
            <person name="Ovreas L."/>
            <person name="Rohde M."/>
            <person name="Galperin M.Y."/>
            <person name="Jogler C."/>
        </authorList>
    </citation>
    <scope>NUCLEOTIDE SEQUENCE [LARGE SCALE GENOMIC DNA]</scope>
    <source>
        <strain evidence="2 3">EC9</strain>
    </source>
</reference>
<evidence type="ECO:0008006" key="4">
    <source>
        <dbReference type="Google" id="ProtNLM"/>
    </source>
</evidence>
<dbReference type="Proteomes" id="UP000319557">
    <property type="component" value="Chromosome"/>
</dbReference>
<dbReference type="OrthoDB" id="289094at2"/>